<accession>A0ABN1GVS4</accession>
<dbReference type="Proteomes" id="UP001500957">
    <property type="component" value="Unassembled WGS sequence"/>
</dbReference>
<sequence length="82" mass="8636">MSNLVHDWARRVPRAVFSGTIPAMSRHRTASLTLLGSYDAEVESRRVNRGSALLLGLAVVCAAVTVAFGIWMAGVVPAASIG</sequence>
<protein>
    <submittedName>
        <fullName evidence="2">Uncharacterized protein</fullName>
    </submittedName>
</protein>
<name>A0ABN1GVS4_9ACTN</name>
<feature type="transmembrane region" description="Helical" evidence="1">
    <location>
        <begin position="52"/>
        <end position="73"/>
    </location>
</feature>
<proteinExistence type="predicted"/>
<keyword evidence="3" id="KW-1185">Reference proteome</keyword>
<evidence type="ECO:0000256" key="1">
    <source>
        <dbReference type="SAM" id="Phobius"/>
    </source>
</evidence>
<evidence type="ECO:0000313" key="3">
    <source>
        <dbReference type="Proteomes" id="UP001500957"/>
    </source>
</evidence>
<gene>
    <name evidence="2" type="ORF">GCM10009547_24480</name>
</gene>
<reference evidence="2 3" key="1">
    <citation type="journal article" date="2019" name="Int. J. Syst. Evol. Microbiol.">
        <title>The Global Catalogue of Microorganisms (GCM) 10K type strain sequencing project: providing services to taxonomists for standard genome sequencing and annotation.</title>
        <authorList>
            <consortium name="The Broad Institute Genomics Platform"/>
            <consortium name="The Broad Institute Genome Sequencing Center for Infectious Disease"/>
            <person name="Wu L."/>
            <person name="Ma J."/>
        </authorList>
    </citation>
    <scope>NUCLEOTIDE SEQUENCE [LARGE SCALE GENOMIC DNA]</scope>
    <source>
        <strain evidence="2 3">JCM 10671</strain>
    </source>
</reference>
<dbReference type="EMBL" id="BAAAHE010000019">
    <property type="protein sequence ID" value="GAA0620963.1"/>
    <property type="molecule type" value="Genomic_DNA"/>
</dbReference>
<comment type="caution">
    <text evidence="2">The sequence shown here is derived from an EMBL/GenBank/DDBJ whole genome shotgun (WGS) entry which is preliminary data.</text>
</comment>
<evidence type="ECO:0000313" key="2">
    <source>
        <dbReference type="EMBL" id="GAA0620963.1"/>
    </source>
</evidence>
<keyword evidence="1" id="KW-0812">Transmembrane</keyword>
<organism evidence="2 3">
    <name type="scientific">Sporichthya brevicatena</name>
    <dbReference type="NCBI Taxonomy" id="171442"/>
    <lineage>
        <taxon>Bacteria</taxon>
        <taxon>Bacillati</taxon>
        <taxon>Actinomycetota</taxon>
        <taxon>Actinomycetes</taxon>
        <taxon>Sporichthyales</taxon>
        <taxon>Sporichthyaceae</taxon>
        <taxon>Sporichthya</taxon>
    </lineage>
</organism>
<keyword evidence="1" id="KW-0472">Membrane</keyword>
<keyword evidence="1" id="KW-1133">Transmembrane helix</keyword>